<protein>
    <submittedName>
        <fullName evidence="1">Uncharacterized protein</fullName>
    </submittedName>
</protein>
<evidence type="ECO:0000313" key="2">
    <source>
        <dbReference type="Proteomes" id="UP000054783"/>
    </source>
</evidence>
<gene>
    <name evidence="1" type="ORF">T12_1646</name>
</gene>
<proteinExistence type="predicted"/>
<keyword evidence="2" id="KW-1185">Reference proteome</keyword>
<dbReference type="AlphaFoldDB" id="A0A0V0X6H6"/>
<evidence type="ECO:0000313" key="1">
    <source>
        <dbReference type="EMBL" id="KRX83533.1"/>
    </source>
</evidence>
<dbReference type="Proteomes" id="UP000054783">
    <property type="component" value="Unassembled WGS sequence"/>
</dbReference>
<name>A0A0V0X6H6_9BILA</name>
<organism evidence="1 2">
    <name type="scientific">Trichinella patagoniensis</name>
    <dbReference type="NCBI Taxonomy" id="990121"/>
    <lineage>
        <taxon>Eukaryota</taxon>
        <taxon>Metazoa</taxon>
        <taxon>Ecdysozoa</taxon>
        <taxon>Nematoda</taxon>
        <taxon>Enoplea</taxon>
        <taxon>Dorylaimia</taxon>
        <taxon>Trichinellida</taxon>
        <taxon>Trichinellidae</taxon>
        <taxon>Trichinella</taxon>
    </lineage>
</organism>
<sequence>MGKAMKDVDRVSVVAQFHTFAYILHRHTVVMLVQSYVA</sequence>
<feature type="non-terminal residue" evidence="1">
    <location>
        <position position="38"/>
    </location>
</feature>
<comment type="caution">
    <text evidence="1">The sequence shown here is derived from an EMBL/GenBank/DDBJ whole genome shotgun (WGS) entry which is preliminary data.</text>
</comment>
<accession>A0A0V0X6H6</accession>
<dbReference type="EMBL" id="JYDQ01005345">
    <property type="protein sequence ID" value="KRX83533.1"/>
    <property type="molecule type" value="Genomic_DNA"/>
</dbReference>
<reference evidence="1 2" key="1">
    <citation type="submission" date="2015-01" db="EMBL/GenBank/DDBJ databases">
        <title>Evolution of Trichinella species and genotypes.</title>
        <authorList>
            <person name="Korhonen P.K."/>
            <person name="Edoardo P."/>
            <person name="Giuseppe L.R."/>
            <person name="Gasser R.B."/>
        </authorList>
    </citation>
    <scope>NUCLEOTIDE SEQUENCE [LARGE SCALE GENOMIC DNA]</scope>
    <source>
        <strain evidence="1">ISS2496</strain>
    </source>
</reference>